<dbReference type="EMBL" id="JADOES010000044">
    <property type="protein sequence ID" value="MBT9317344.1"/>
    <property type="molecule type" value="Genomic_DNA"/>
</dbReference>
<protein>
    <submittedName>
        <fullName evidence="3">Glycosyltransferase family 2 protein</fullName>
    </submittedName>
</protein>
<dbReference type="RefSeq" id="WP_215610411.1">
    <property type="nucleotide sequence ID" value="NZ_JADOES010000044.1"/>
</dbReference>
<proteinExistence type="predicted"/>
<dbReference type="AlphaFoldDB" id="A0A947DIN7"/>
<evidence type="ECO:0000313" key="3">
    <source>
        <dbReference type="EMBL" id="MBT9317344.1"/>
    </source>
</evidence>
<sequence>MKLIIQIPCYNEENTLGVTLSELPRQVPGVDKVEWLIINDGSVDRTVDVAKEWGVDHVVNFDHNQGLARGFMAGVDACLKAGADIIVNTDADNQYCAADIPKLIEPIVHGEAEIVVGERPIMEIQHFSPVKKILQRLGSWAVRVASNTPVADAPSGFRAISRNAAMQLNVFNEYTYTLETIIQAGQKGMAVASVPIRTNGYLRPSRLVKSIASYVQRSLFTILRIFITYRPLSFFTILGAIPFGLGFLLSVRWVWLLVMTFEQTGRSHVPSLIFSAILILIGVQCWIFGLIADLMSANRKLLEDIQLRLRRSEIEEHMKQHQEKNVSKT</sequence>
<dbReference type="InterPro" id="IPR001173">
    <property type="entry name" value="Glyco_trans_2-like"/>
</dbReference>
<feature type="transmembrane region" description="Helical" evidence="1">
    <location>
        <begin position="271"/>
        <end position="292"/>
    </location>
</feature>
<comment type="caution">
    <text evidence="3">The sequence shown here is derived from an EMBL/GenBank/DDBJ whole genome shotgun (WGS) entry which is preliminary data.</text>
</comment>
<keyword evidence="1" id="KW-0812">Transmembrane</keyword>
<dbReference type="InterPro" id="IPR050256">
    <property type="entry name" value="Glycosyltransferase_2"/>
</dbReference>
<organism evidence="3 4">
    <name type="scientific">Leptothoe spongobia TAU-MAC 1115</name>
    <dbReference type="NCBI Taxonomy" id="1967444"/>
    <lineage>
        <taxon>Bacteria</taxon>
        <taxon>Bacillati</taxon>
        <taxon>Cyanobacteriota</taxon>
        <taxon>Cyanophyceae</taxon>
        <taxon>Nodosilineales</taxon>
        <taxon>Cymatolegaceae</taxon>
        <taxon>Leptothoe</taxon>
        <taxon>Leptothoe spongobia</taxon>
    </lineage>
</organism>
<keyword evidence="1" id="KW-0472">Membrane</keyword>
<accession>A0A947DIN7</accession>
<dbReference type="SUPFAM" id="SSF53448">
    <property type="entry name" value="Nucleotide-diphospho-sugar transferases"/>
    <property type="match status" value="1"/>
</dbReference>
<feature type="domain" description="Glycosyltransferase 2-like" evidence="2">
    <location>
        <begin position="7"/>
        <end position="164"/>
    </location>
</feature>
<keyword evidence="1" id="KW-1133">Transmembrane helix</keyword>
<gene>
    <name evidence="3" type="ORF">IXB50_18135</name>
</gene>
<evidence type="ECO:0000256" key="1">
    <source>
        <dbReference type="SAM" id="Phobius"/>
    </source>
</evidence>
<evidence type="ECO:0000313" key="4">
    <source>
        <dbReference type="Proteomes" id="UP000717364"/>
    </source>
</evidence>
<keyword evidence="4" id="KW-1185">Reference proteome</keyword>
<dbReference type="CDD" id="cd04179">
    <property type="entry name" value="DPM_DPG-synthase_like"/>
    <property type="match status" value="1"/>
</dbReference>
<dbReference type="PANTHER" id="PTHR48090:SF7">
    <property type="entry name" value="RFBJ PROTEIN"/>
    <property type="match status" value="1"/>
</dbReference>
<feature type="transmembrane region" description="Helical" evidence="1">
    <location>
        <begin position="232"/>
        <end position="251"/>
    </location>
</feature>
<dbReference type="InterPro" id="IPR029044">
    <property type="entry name" value="Nucleotide-diphossugar_trans"/>
</dbReference>
<dbReference type="Pfam" id="PF00535">
    <property type="entry name" value="Glycos_transf_2"/>
    <property type="match status" value="1"/>
</dbReference>
<dbReference type="Gene3D" id="3.90.550.10">
    <property type="entry name" value="Spore Coat Polysaccharide Biosynthesis Protein SpsA, Chain A"/>
    <property type="match status" value="1"/>
</dbReference>
<evidence type="ECO:0000259" key="2">
    <source>
        <dbReference type="Pfam" id="PF00535"/>
    </source>
</evidence>
<dbReference type="Proteomes" id="UP000717364">
    <property type="component" value="Unassembled WGS sequence"/>
</dbReference>
<reference evidence="3" key="2">
    <citation type="journal article" date="2021" name="Mar. Drugs">
        <title>Genome Reduction and Secondary Metabolism of the Marine Sponge-Associated Cyanobacterium Leptothoe.</title>
        <authorList>
            <person name="Konstantinou D."/>
            <person name="Popin R.V."/>
            <person name="Fewer D.P."/>
            <person name="Sivonen K."/>
            <person name="Gkelis S."/>
        </authorList>
    </citation>
    <scope>NUCLEOTIDE SEQUENCE</scope>
    <source>
        <strain evidence="3">TAU-MAC 1115</strain>
    </source>
</reference>
<reference evidence="3" key="1">
    <citation type="submission" date="2020-11" db="EMBL/GenBank/DDBJ databases">
        <authorList>
            <person name="Konstantinou D."/>
            <person name="Gkelis S."/>
            <person name="Popin R."/>
            <person name="Fewer D."/>
            <person name="Sivonen K."/>
        </authorList>
    </citation>
    <scope>NUCLEOTIDE SEQUENCE</scope>
    <source>
        <strain evidence="3">TAU-MAC 1115</strain>
    </source>
</reference>
<dbReference type="PANTHER" id="PTHR48090">
    <property type="entry name" value="UNDECAPRENYL-PHOSPHATE 4-DEOXY-4-FORMAMIDO-L-ARABINOSE TRANSFERASE-RELATED"/>
    <property type="match status" value="1"/>
</dbReference>
<name>A0A947DIN7_9CYAN</name>